<feature type="compositionally biased region" description="Low complexity" evidence="3">
    <location>
        <begin position="684"/>
        <end position="698"/>
    </location>
</feature>
<feature type="domain" description="CCHC-type" evidence="4">
    <location>
        <begin position="624"/>
        <end position="638"/>
    </location>
</feature>
<accession>A0AAV1LSL1</accession>
<dbReference type="GO" id="GO:0008270">
    <property type="term" value="F:zinc ion binding"/>
    <property type="evidence" value="ECO:0007669"/>
    <property type="project" value="UniProtKB-KW"/>
</dbReference>
<feature type="region of interest" description="Disordered" evidence="3">
    <location>
        <begin position="657"/>
        <end position="704"/>
    </location>
</feature>
<sequence length="704" mass="75724">MQCDKKNTPQGGPVNPVVGGESTPSSLTRLCGSPNVSGGGNPLHCGDAPALTAGPITSEGQSQKAGAVSETPPISARDKRGRFKRPNTTSSQAGESDADGGSDGSFVSLTSVGGRKRKAKPPSTSVVAAKFTAVPVAASGGESATGAETEEDLFDPFITPTNTRAKKNLPGPETLAREMRSHGDVELSRDIDFHLQVLEKVADRSRNLKGEYVRGIRLAVRNIKAAAEELARRTDSNDNVARLERENAELRSQLSSLSTKTERLTQEISLLRKQMQERSTLPTQLVPAASKPRSGKEELMADIGALIDRKLAAFHARLIPERTSANQQLTPREQLPASMRVGCPQSQPLTSLPQPKKKKKRRVKKKKEPSHLSVVDLPPVAAPPQLHNSSPPMVSSWADVARRPKYKRSTEVADLTPSPRGRKKRRKTEMRTPASAAVTVTLPKDSVLTYAKVMGEAKARIQLAELGIDSVRQKRAVTGGLLLEIAGQDCNSKADKLAAKLREVFCDLNVRISRPIKMSDIRLKDLDDAVSPCEIAAAIAELGGCSVDDIKVGDVRRTPTSMGTCWMRCPVTAVRKLITEGRVRIGWGSTRVELLESRPMHCYRCLEKGHVGSKCPNEVDRSTRCYACGEPGHRANQCTASVLKCPVCSDLGRPSNHRLGKQCAQPAKRGVRKSKHPPTPSSETGTAVPAAAPSSGSAMEVAET</sequence>
<reference evidence="5 6" key="1">
    <citation type="submission" date="2023-11" db="EMBL/GenBank/DDBJ databases">
        <authorList>
            <person name="Hedman E."/>
            <person name="Englund M."/>
            <person name="Stromberg M."/>
            <person name="Nyberg Akerstrom W."/>
            <person name="Nylinder S."/>
            <person name="Jareborg N."/>
            <person name="Kallberg Y."/>
            <person name="Kronander E."/>
        </authorList>
    </citation>
    <scope>NUCLEOTIDE SEQUENCE [LARGE SCALE GENOMIC DNA]</scope>
</reference>
<evidence type="ECO:0000256" key="2">
    <source>
        <dbReference type="SAM" id="Coils"/>
    </source>
</evidence>
<dbReference type="InterPro" id="IPR036875">
    <property type="entry name" value="Znf_CCHC_sf"/>
</dbReference>
<evidence type="ECO:0000256" key="3">
    <source>
        <dbReference type="SAM" id="MobiDB-lite"/>
    </source>
</evidence>
<keyword evidence="6" id="KW-1185">Reference proteome</keyword>
<dbReference type="PROSITE" id="PS50158">
    <property type="entry name" value="ZF_CCHC"/>
    <property type="match status" value="2"/>
</dbReference>
<dbReference type="InterPro" id="IPR001878">
    <property type="entry name" value="Znf_CCHC"/>
</dbReference>
<dbReference type="AlphaFoldDB" id="A0AAV1LSL1"/>
<keyword evidence="1" id="KW-0862">Zinc</keyword>
<protein>
    <recommendedName>
        <fullName evidence="4">CCHC-type domain-containing protein</fullName>
    </recommendedName>
</protein>
<dbReference type="SMART" id="SM00343">
    <property type="entry name" value="ZnF_C2HC"/>
    <property type="match status" value="2"/>
</dbReference>
<organism evidence="5 6">
    <name type="scientific">Parnassius mnemosyne</name>
    <name type="common">clouded apollo</name>
    <dbReference type="NCBI Taxonomy" id="213953"/>
    <lineage>
        <taxon>Eukaryota</taxon>
        <taxon>Metazoa</taxon>
        <taxon>Ecdysozoa</taxon>
        <taxon>Arthropoda</taxon>
        <taxon>Hexapoda</taxon>
        <taxon>Insecta</taxon>
        <taxon>Pterygota</taxon>
        <taxon>Neoptera</taxon>
        <taxon>Endopterygota</taxon>
        <taxon>Lepidoptera</taxon>
        <taxon>Glossata</taxon>
        <taxon>Ditrysia</taxon>
        <taxon>Papilionoidea</taxon>
        <taxon>Papilionidae</taxon>
        <taxon>Parnassiinae</taxon>
        <taxon>Parnassini</taxon>
        <taxon>Parnassius</taxon>
        <taxon>Driopa</taxon>
    </lineage>
</organism>
<feature type="compositionally biased region" description="Low complexity" evidence="3">
    <location>
        <begin position="344"/>
        <end position="354"/>
    </location>
</feature>
<keyword evidence="1" id="KW-0863">Zinc-finger</keyword>
<feature type="region of interest" description="Disordered" evidence="3">
    <location>
        <begin position="337"/>
        <end position="435"/>
    </location>
</feature>
<gene>
    <name evidence="5" type="ORF">PARMNEM_LOCUS17233</name>
</gene>
<keyword evidence="1" id="KW-0479">Metal-binding</keyword>
<feature type="compositionally biased region" description="Low complexity" evidence="3">
    <location>
        <begin position="9"/>
        <end position="20"/>
    </location>
</feature>
<comment type="caution">
    <text evidence="5">The sequence shown here is derived from an EMBL/GenBank/DDBJ whole genome shotgun (WGS) entry which is preliminary data.</text>
</comment>
<dbReference type="Proteomes" id="UP001314205">
    <property type="component" value="Unassembled WGS sequence"/>
</dbReference>
<dbReference type="GO" id="GO:0003676">
    <property type="term" value="F:nucleic acid binding"/>
    <property type="evidence" value="ECO:0007669"/>
    <property type="project" value="InterPro"/>
</dbReference>
<evidence type="ECO:0000313" key="5">
    <source>
        <dbReference type="EMBL" id="CAK1598206.1"/>
    </source>
</evidence>
<feature type="coiled-coil region" evidence="2">
    <location>
        <begin position="226"/>
        <end position="274"/>
    </location>
</feature>
<evidence type="ECO:0000313" key="6">
    <source>
        <dbReference type="Proteomes" id="UP001314205"/>
    </source>
</evidence>
<keyword evidence="2" id="KW-0175">Coiled coil</keyword>
<dbReference type="Gene3D" id="4.10.60.10">
    <property type="entry name" value="Zinc finger, CCHC-type"/>
    <property type="match status" value="1"/>
</dbReference>
<dbReference type="EMBL" id="CAVLGL010000101">
    <property type="protein sequence ID" value="CAK1598206.1"/>
    <property type="molecule type" value="Genomic_DNA"/>
</dbReference>
<feature type="compositionally biased region" description="Basic residues" evidence="3">
    <location>
        <begin position="355"/>
        <end position="368"/>
    </location>
</feature>
<dbReference type="SUPFAM" id="SSF57756">
    <property type="entry name" value="Retrovirus zinc finger-like domains"/>
    <property type="match status" value="1"/>
</dbReference>
<evidence type="ECO:0000259" key="4">
    <source>
        <dbReference type="PROSITE" id="PS50158"/>
    </source>
</evidence>
<name>A0AAV1LSL1_9NEOP</name>
<feature type="region of interest" description="Disordered" evidence="3">
    <location>
        <begin position="1"/>
        <end position="125"/>
    </location>
</feature>
<evidence type="ECO:0000256" key="1">
    <source>
        <dbReference type="PROSITE-ProRule" id="PRU00047"/>
    </source>
</evidence>
<feature type="region of interest" description="Disordered" evidence="3">
    <location>
        <begin position="276"/>
        <end position="297"/>
    </location>
</feature>
<feature type="domain" description="CCHC-type" evidence="4">
    <location>
        <begin position="602"/>
        <end position="617"/>
    </location>
</feature>
<dbReference type="Pfam" id="PF00098">
    <property type="entry name" value="zf-CCHC"/>
    <property type="match status" value="1"/>
</dbReference>
<proteinExistence type="predicted"/>